<dbReference type="AlphaFoldDB" id="A0A1G2CHD9"/>
<evidence type="ECO:0000256" key="1">
    <source>
        <dbReference type="SAM" id="Phobius"/>
    </source>
</evidence>
<gene>
    <name evidence="2" type="ORF">A2945_00025</name>
</gene>
<dbReference type="STRING" id="1798650.A2945_00025"/>
<dbReference type="Gene3D" id="3.30.700.10">
    <property type="entry name" value="Glycoprotein, Type 4 Pilin"/>
    <property type="match status" value="1"/>
</dbReference>
<dbReference type="InterPro" id="IPR012902">
    <property type="entry name" value="N_methyl_site"/>
</dbReference>
<proteinExistence type="predicted"/>
<dbReference type="InterPro" id="IPR045584">
    <property type="entry name" value="Pilin-like"/>
</dbReference>
<keyword evidence="1" id="KW-0812">Transmembrane</keyword>
<feature type="transmembrane region" description="Helical" evidence="1">
    <location>
        <begin position="21"/>
        <end position="46"/>
    </location>
</feature>
<protein>
    <recommendedName>
        <fullName evidence="4">General secretion pathway GspH domain-containing protein</fullName>
    </recommendedName>
</protein>
<evidence type="ECO:0000313" key="2">
    <source>
        <dbReference type="EMBL" id="OGZ00061.1"/>
    </source>
</evidence>
<name>A0A1G2CHD9_9BACT</name>
<dbReference type="Proteomes" id="UP000178880">
    <property type="component" value="Unassembled WGS sequence"/>
</dbReference>
<evidence type="ECO:0008006" key="4">
    <source>
        <dbReference type="Google" id="ProtNLM"/>
    </source>
</evidence>
<dbReference type="NCBIfam" id="TIGR02532">
    <property type="entry name" value="IV_pilin_GFxxxE"/>
    <property type="match status" value="1"/>
</dbReference>
<dbReference type="Pfam" id="PF07963">
    <property type="entry name" value="N_methyl"/>
    <property type="match status" value="1"/>
</dbReference>
<sequence length="173" mass="18375">MIRVRPLLRSKNPRSSASTKRGFTIIELLVVIGIISVISVVAFVSLRGRRNVVELNTTGQQVVTLLREAQSRSVSGLNGATWGVHLENSTTTAPFYALYSGAYASTNTAGYYRLPARVEFVTSTLGLGSSTNITFTPYSGASSVSTTITLRLAPDGTLYAVTIGSLGEITPGQ</sequence>
<comment type="caution">
    <text evidence="2">The sequence shown here is derived from an EMBL/GenBank/DDBJ whole genome shotgun (WGS) entry which is preliminary data.</text>
</comment>
<organism evidence="2 3">
    <name type="scientific">Candidatus Liptonbacteria bacterium RIFCSPLOWO2_01_FULL_52_25</name>
    <dbReference type="NCBI Taxonomy" id="1798650"/>
    <lineage>
        <taxon>Bacteria</taxon>
        <taxon>Candidatus Liptoniibacteriota</taxon>
    </lineage>
</organism>
<keyword evidence="1" id="KW-1133">Transmembrane helix</keyword>
<accession>A0A1G2CHD9</accession>
<dbReference type="EMBL" id="MHLA01000008">
    <property type="protein sequence ID" value="OGZ00061.1"/>
    <property type="molecule type" value="Genomic_DNA"/>
</dbReference>
<dbReference type="SUPFAM" id="SSF54523">
    <property type="entry name" value="Pili subunits"/>
    <property type="match status" value="1"/>
</dbReference>
<reference evidence="2 3" key="1">
    <citation type="journal article" date="2016" name="Nat. Commun.">
        <title>Thousands of microbial genomes shed light on interconnected biogeochemical processes in an aquifer system.</title>
        <authorList>
            <person name="Anantharaman K."/>
            <person name="Brown C.T."/>
            <person name="Hug L.A."/>
            <person name="Sharon I."/>
            <person name="Castelle C.J."/>
            <person name="Probst A.J."/>
            <person name="Thomas B.C."/>
            <person name="Singh A."/>
            <person name="Wilkins M.J."/>
            <person name="Karaoz U."/>
            <person name="Brodie E.L."/>
            <person name="Williams K.H."/>
            <person name="Hubbard S.S."/>
            <person name="Banfield J.F."/>
        </authorList>
    </citation>
    <scope>NUCLEOTIDE SEQUENCE [LARGE SCALE GENOMIC DNA]</scope>
</reference>
<keyword evidence="1" id="KW-0472">Membrane</keyword>
<evidence type="ECO:0000313" key="3">
    <source>
        <dbReference type="Proteomes" id="UP000178880"/>
    </source>
</evidence>